<organism evidence="1 2">
    <name type="scientific">Campylobacter portucalensis</name>
    <dbReference type="NCBI Taxonomy" id="2608384"/>
    <lineage>
        <taxon>Bacteria</taxon>
        <taxon>Pseudomonadati</taxon>
        <taxon>Campylobacterota</taxon>
        <taxon>Epsilonproteobacteria</taxon>
        <taxon>Campylobacterales</taxon>
        <taxon>Campylobacteraceae</taxon>
        <taxon>Campylobacter</taxon>
    </lineage>
</organism>
<name>A0A6L5WLM3_9BACT</name>
<keyword evidence="2" id="KW-1185">Reference proteome</keyword>
<dbReference type="Proteomes" id="UP000476338">
    <property type="component" value="Unassembled WGS sequence"/>
</dbReference>
<reference evidence="1 2" key="1">
    <citation type="submission" date="2019-09" db="EMBL/GenBank/DDBJ databases">
        <authorList>
            <person name="Silva M."/>
            <person name="Pereira G."/>
            <person name="Lopes-Da-Costa L."/>
            <person name="Silva E."/>
        </authorList>
    </citation>
    <scope>NUCLEOTIDE SEQUENCE [LARGE SCALE GENOMIC DNA]</scope>
    <source>
        <strain evidence="1 2">FMV-PI01</strain>
    </source>
</reference>
<sequence>MKDVNFYEKYITPAELEEMFGISQSTQYKLRMQKNYTDENRQKHIPIPFVKIGNRILYNIDSIKKWLKNIEQK</sequence>
<reference evidence="1 2" key="2">
    <citation type="submission" date="2020-03" db="EMBL/GenBank/DDBJ databases">
        <title>Campylobacter portucalensis sp. nov., a new species of Campylobacter isolated from the reproductive tract of bulls.</title>
        <authorList>
            <person name="Silva M.F."/>
            <person name="Pereira G."/>
            <person name="Carneiro C."/>
            <person name="Hemphill A."/>
            <person name="Mateus L."/>
            <person name="Lopes-Da-Costa L."/>
            <person name="Silva E."/>
        </authorList>
    </citation>
    <scope>NUCLEOTIDE SEQUENCE [LARGE SCALE GENOMIC DNA]</scope>
    <source>
        <strain evidence="1 2">FMV-PI01</strain>
    </source>
</reference>
<protein>
    <submittedName>
        <fullName evidence="1">Helix-turn-helix domain-containing protein</fullName>
    </submittedName>
</protein>
<evidence type="ECO:0000313" key="2">
    <source>
        <dbReference type="Proteomes" id="UP000476338"/>
    </source>
</evidence>
<gene>
    <name evidence="1" type="ORF">F1B92_07025</name>
</gene>
<accession>A0A6L5WLM3</accession>
<comment type="caution">
    <text evidence="1">The sequence shown here is derived from an EMBL/GenBank/DDBJ whole genome shotgun (WGS) entry which is preliminary data.</text>
</comment>
<dbReference type="AlphaFoldDB" id="A0A6L5WLM3"/>
<evidence type="ECO:0000313" key="1">
    <source>
        <dbReference type="EMBL" id="MSN96915.1"/>
    </source>
</evidence>
<proteinExistence type="predicted"/>
<dbReference type="EMBL" id="VWSJ01000027">
    <property type="protein sequence ID" value="MSN96915.1"/>
    <property type="molecule type" value="Genomic_DNA"/>
</dbReference>